<protein>
    <submittedName>
        <fullName evidence="5">Imelysin family protein</fullName>
    </submittedName>
</protein>
<dbReference type="InterPro" id="IPR038352">
    <property type="entry name" value="Imelysin_sf"/>
</dbReference>
<keyword evidence="6" id="KW-1185">Reference proteome</keyword>
<evidence type="ECO:0000256" key="3">
    <source>
        <dbReference type="SAM" id="SignalP"/>
    </source>
</evidence>
<dbReference type="InterPro" id="IPR034984">
    <property type="entry name" value="Imelysin-like_IPPA"/>
</dbReference>
<dbReference type="InterPro" id="IPR018976">
    <property type="entry name" value="Imelysin-like"/>
</dbReference>
<comment type="subcellular location">
    <subcellularLocation>
        <location evidence="1">Cell envelope</location>
    </subcellularLocation>
</comment>
<dbReference type="EMBL" id="JAIMJA010000032">
    <property type="protein sequence ID" value="MCE2597082.1"/>
    <property type="molecule type" value="Genomic_DNA"/>
</dbReference>
<dbReference type="RefSeq" id="WP_233054826.1">
    <property type="nucleotide sequence ID" value="NZ_JAIMJA010000032.1"/>
</dbReference>
<evidence type="ECO:0000256" key="2">
    <source>
        <dbReference type="ARBA" id="ARBA00022729"/>
    </source>
</evidence>
<dbReference type="Pfam" id="PF09375">
    <property type="entry name" value="Peptidase_M75"/>
    <property type="match status" value="1"/>
</dbReference>
<feature type="chain" id="PRO_5046505219" evidence="3">
    <location>
        <begin position="27"/>
        <end position="349"/>
    </location>
</feature>
<evidence type="ECO:0000313" key="5">
    <source>
        <dbReference type="EMBL" id="MCE2597082.1"/>
    </source>
</evidence>
<gene>
    <name evidence="5" type="ORF">K6Y31_20105</name>
</gene>
<comment type="caution">
    <text evidence="5">The sequence shown here is derived from an EMBL/GenBank/DDBJ whole genome shotgun (WGS) entry which is preliminary data.</text>
</comment>
<dbReference type="Proteomes" id="UP001201273">
    <property type="component" value="Unassembled WGS sequence"/>
</dbReference>
<feature type="signal peptide" evidence="3">
    <location>
        <begin position="1"/>
        <end position="26"/>
    </location>
</feature>
<reference evidence="5 6" key="1">
    <citation type="journal article" date="2022" name="Environ. Microbiol. Rep.">
        <title>Eco-phylogenetic analyses reveal divergent evolution of vitamin B12 metabolism in the marine bacterial family 'Psychromonadaceae'.</title>
        <authorList>
            <person name="Jin X."/>
            <person name="Yang Y."/>
            <person name="Cao H."/>
            <person name="Gao B."/>
            <person name="Zhao Z."/>
        </authorList>
    </citation>
    <scope>NUCLEOTIDE SEQUENCE [LARGE SCALE GENOMIC DNA]</scope>
    <source>
        <strain evidence="5 6">MKS20</strain>
    </source>
</reference>
<organism evidence="5 6">
    <name type="scientific">Motilimonas cestriensis</name>
    <dbReference type="NCBI Taxonomy" id="2742685"/>
    <lineage>
        <taxon>Bacteria</taxon>
        <taxon>Pseudomonadati</taxon>
        <taxon>Pseudomonadota</taxon>
        <taxon>Gammaproteobacteria</taxon>
        <taxon>Alteromonadales</taxon>
        <taxon>Alteromonadales genera incertae sedis</taxon>
        <taxon>Motilimonas</taxon>
    </lineage>
</organism>
<proteinExistence type="predicted"/>
<evidence type="ECO:0000256" key="1">
    <source>
        <dbReference type="ARBA" id="ARBA00004196"/>
    </source>
</evidence>
<evidence type="ECO:0000259" key="4">
    <source>
        <dbReference type="Pfam" id="PF09375"/>
    </source>
</evidence>
<evidence type="ECO:0000313" key="6">
    <source>
        <dbReference type="Proteomes" id="UP001201273"/>
    </source>
</evidence>
<keyword evidence="2 3" id="KW-0732">Signal</keyword>
<dbReference type="Gene3D" id="1.20.1420.20">
    <property type="entry name" value="M75 peptidase, HXXE motif"/>
    <property type="match status" value="1"/>
</dbReference>
<feature type="domain" description="Imelysin-like" evidence="4">
    <location>
        <begin position="47"/>
        <end position="301"/>
    </location>
</feature>
<dbReference type="CDD" id="cd14659">
    <property type="entry name" value="Imelysin-like_IPPA"/>
    <property type="match status" value="1"/>
</dbReference>
<accession>A0ABS8WDF4</accession>
<name>A0ABS8WDF4_9GAMM</name>
<sequence length="349" mass="38613">MKFSSLTGFSCFAAFLSIGVFASAMAESQSTIAAQPIAAQAISLKQQQAQQLLLQSQRLNQQISQACLAKPNQDNSKRAQQAWQNTMTAWVPFQGETIGPINQLDLAWSMQFWPDKKNITGRKIKAIQADDSAITAAAIQQSSVAVRGLGALELLLFEQGLNRENCSLSQAIAANIMLNSERLQQAWQQPKLSYNAATVRSEVTLNAEDIAWISELSHQLSFANKKFFMPLGKGEHIKPFQAESWRSQTSMAQLQTSFTSLQQLYLSGINALLISKGHPKLAGEIEQTFADMLANWPTEPSMVKLLKSDQGLAKLYRMRIDVEKLAYLIQEVLPVKLKFVIGFNATDGD</sequence>